<name>A0A5C4XJ88_9HYPH</name>
<protein>
    <submittedName>
        <fullName evidence="3">Extracellular solute-binding protein</fullName>
    </submittedName>
</protein>
<dbReference type="PANTHER" id="PTHR30006:SF2">
    <property type="entry name" value="ABC TRANSPORTER SUBSTRATE-BINDING PROTEIN"/>
    <property type="match status" value="1"/>
</dbReference>
<dbReference type="AlphaFoldDB" id="A0A5C4XJ88"/>
<dbReference type="Pfam" id="PF13416">
    <property type="entry name" value="SBP_bac_8"/>
    <property type="match status" value="1"/>
</dbReference>
<dbReference type="GO" id="GO:0030975">
    <property type="term" value="F:thiamine binding"/>
    <property type="evidence" value="ECO:0007669"/>
    <property type="project" value="TreeGrafter"/>
</dbReference>
<keyword evidence="2" id="KW-0574">Periplasm</keyword>
<organism evidence="3 4">
    <name type="scientific">Aliirhizobium smilacinae</name>
    <dbReference type="NCBI Taxonomy" id="1395944"/>
    <lineage>
        <taxon>Bacteria</taxon>
        <taxon>Pseudomonadati</taxon>
        <taxon>Pseudomonadota</taxon>
        <taxon>Alphaproteobacteria</taxon>
        <taxon>Hyphomicrobiales</taxon>
        <taxon>Rhizobiaceae</taxon>
        <taxon>Aliirhizobium</taxon>
    </lineage>
</organism>
<dbReference type="PANTHER" id="PTHR30006">
    <property type="entry name" value="THIAMINE-BINDING PERIPLASMIC PROTEIN-RELATED"/>
    <property type="match status" value="1"/>
</dbReference>
<dbReference type="Proteomes" id="UP000311605">
    <property type="component" value="Unassembled WGS sequence"/>
</dbReference>
<gene>
    <name evidence="3" type="ORF">FHP24_11640</name>
</gene>
<sequence>MNINRRNVLKLTVGSTLAMPALMRNAYSQERAVHIGIYNSQLGKVVQREIIPNFERDFKCRVYTIEGATLSNIAALRTTRETPRFSAMMMDDVGVQQAKQEGLIEKLDPAKIPNLENVYPRFLFEDSFGVAVSISAAGMFMNPNAPTTKGLNSYEQLFDPKFKQRLILSSPKYTSSVLFVMFMASLATGKPIKEAQYLVDQGWDKLKELKPSVLTVFENEANVMMVPQGQADVGGIEYTKAIYPHTMKNVPITLAPMKEGFFTGINSITLAKNAPDPELGNAFINRMLDKDVMKLLGEQTVSAPSVKDITFSPDFEKYLPYPLSKMDDMQLVTPDWTFVNAKRGEILERYNQILSA</sequence>
<dbReference type="OrthoDB" id="9766989at2"/>
<evidence type="ECO:0000256" key="1">
    <source>
        <dbReference type="ARBA" id="ARBA00022729"/>
    </source>
</evidence>
<dbReference type="RefSeq" id="WP_139676373.1">
    <property type="nucleotide sequence ID" value="NZ_VDMN01000002.1"/>
</dbReference>
<keyword evidence="1" id="KW-0732">Signal</keyword>
<evidence type="ECO:0000256" key="2">
    <source>
        <dbReference type="ARBA" id="ARBA00022764"/>
    </source>
</evidence>
<dbReference type="GO" id="GO:0030288">
    <property type="term" value="C:outer membrane-bounded periplasmic space"/>
    <property type="evidence" value="ECO:0007669"/>
    <property type="project" value="TreeGrafter"/>
</dbReference>
<dbReference type="GO" id="GO:0030976">
    <property type="term" value="F:thiamine pyrophosphate binding"/>
    <property type="evidence" value="ECO:0007669"/>
    <property type="project" value="TreeGrafter"/>
</dbReference>
<reference evidence="3 4" key="1">
    <citation type="submission" date="2019-06" db="EMBL/GenBank/DDBJ databases">
        <title>The draft genome of Rhizobium smilacinae PTYR-5.</title>
        <authorList>
            <person name="Liu L."/>
            <person name="Li L."/>
            <person name="Zhang X."/>
        </authorList>
    </citation>
    <scope>NUCLEOTIDE SEQUENCE [LARGE SCALE GENOMIC DNA]</scope>
    <source>
        <strain evidence="3 4">PTYR-5</strain>
    </source>
</reference>
<evidence type="ECO:0000313" key="4">
    <source>
        <dbReference type="Proteomes" id="UP000311605"/>
    </source>
</evidence>
<dbReference type="SUPFAM" id="SSF53850">
    <property type="entry name" value="Periplasmic binding protein-like II"/>
    <property type="match status" value="1"/>
</dbReference>
<comment type="caution">
    <text evidence="3">The sequence shown here is derived from an EMBL/GenBank/DDBJ whole genome shotgun (WGS) entry which is preliminary data.</text>
</comment>
<keyword evidence="4" id="KW-1185">Reference proteome</keyword>
<dbReference type="Gene3D" id="3.40.190.10">
    <property type="entry name" value="Periplasmic binding protein-like II"/>
    <property type="match status" value="2"/>
</dbReference>
<dbReference type="EMBL" id="VDMN01000002">
    <property type="protein sequence ID" value="TNM63462.1"/>
    <property type="molecule type" value="Genomic_DNA"/>
</dbReference>
<dbReference type="InterPro" id="IPR006059">
    <property type="entry name" value="SBP"/>
</dbReference>
<accession>A0A5C4XJ88</accession>
<dbReference type="GO" id="GO:0015888">
    <property type="term" value="P:thiamine transport"/>
    <property type="evidence" value="ECO:0007669"/>
    <property type="project" value="TreeGrafter"/>
</dbReference>
<proteinExistence type="predicted"/>
<evidence type="ECO:0000313" key="3">
    <source>
        <dbReference type="EMBL" id="TNM63462.1"/>
    </source>
</evidence>